<dbReference type="Proteomes" id="UP000492821">
    <property type="component" value="Unassembled WGS sequence"/>
</dbReference>
<evidence type="ECO:0000313" key="1">
    <source>
        <dbReference type="Proteomes" id="UP000492821"/>
    </source>
</evidence>
<dbReference type="WBParaSite" id="Pan_g18498.t1">
    <property type="protein sequence ID" value="Pan_g18498.t1"/>
    <property type="gene ID" value="Pan_g18498"/>
</dbReference>
<reference evidence="1" key="1">
    <citation type="journal article" date="2013" name="Genetics">
        <title>The draft genome and transcriptome of Panagrellus redivivus are shaped by the harsh demands of a free-living lifestyle.</title>
        <authorList>
            <person name="Srinivasan J."/>
            <person name="Dillman A.R."/>
            <person name="Macchietto M.G."/>
            <person name="Heikkinen L."/>
            <person name="Lakso M."/>
            <person name="Fracchia K.M."/>
            <person name="Antoshechkin I."/>
            <person name="Mortazavi A."/>
            <person name="Wong G."/>
            <person name="Sternberg P.W."/>
        </authorList>
    </citation>
    <scope>NUCLEOTIDE SEQUENCE [LARGE SCALE GENOMIC DNA]</scope>
    <source>
        <strain evidence="1">MT8872</strain>
    </source>
</reference>
<reference evidence="2" key="2">
    <citation type="submission" date="2020-10" db="UniProtKB">
        <authorList>
            <consortium name="WormBaseParasite"/>
        </authorList>
    </citation>
    <scope>IDENTIFICATION</scope>
</reference>
<accession>A0A7E4VA54</accession>
<evidence type="ECO:0000313" key="2">
    <source>
        <dbReference type="WBParaSite" id="Pan_g18498.t1"/>
    </source>
</evidence>
<proteinExistence type="predicted"/>
<name>A0A7E4VA54_PANRE</name>
<organism evidence="1 2">
    <name type="scientific">Panagrellus redivivus</name>
    <name type="common">Microworm</name>
    <dbReference type="NCBI Taxonomy" id="6233"/>
    <lineage>
        <taxon>Eukaryota</taxon>
        <taxon>Metazoa</taxon>
        <taxon>Ecdysozoa</taxon>
        <taxon>Nematoda</taxon>
        <taxon>Chromadorea</taxon>
        <taxon>Rhabditida</taxon>
        <taxon>Tylenchina</taxon>
        <taxon>Panagrolaimomorpha</taxon>
        <taxon>Panagrolaimoidea</taxon>
        <taxon>Panagrolaimidae</taxon>
        <taxon>Panagrellus</taxon>
    </lineage>
</organism>
<sequence>MTIFPQVDESDLADVVAFVASKTDNCVHSRPSASLTQRHLSLCQLASWGQVIIFNWTGKAKDDVLHDSPLQASFLALARCIVARIETCQNDDGSHTISPCVFNCLLTIYLVETLVW</sequence>
<keyword evidence="1" id="KW-1185">Reference proteome</keyword>
<dbReference type="AlphaFoldDB" id="A0A7E4VA54"/>
<protein>
    <submittedName>
        <fullName evidence="2">Uncharacterized protein</fullName>
    </submittedName>
</protein>